<keyword evidence="3" id="KW-1185">Reference proteome</keyword>
<dbReference type="Proteomes" id="UP000595140">
    <property type="component" value="Unassembled WGS sequence"/>
</dbReference>
<proteinExistence type="predicted"/>
<name>A0A484MZ09_9ASTE</name>
<dbReference type="AlphaFoldDB" id="A0A484MZ09"/>
<gene>
    <name evidence="2" type="ORF">CCAM_LOCUS35565</name>
</gene>
<reference evidence="2 3" key="1">
    <citation type="submission" date="2018-04" db="EMBL/GenBank/DDBJ databases">
        <authorList>
            <person name="Vogel A."/>
        </authorList>
    </citation>
    <scope>NUCLEOTIDE SEQUENCE [LARGE SCALE GENOMIC DNA]</scope>
</reference>
<protein>
    <submittedName>
        <fullName evidence="2">Uncharacterized protein</fullName>
    </submittedName>
</protein>
<evidence type="ECO:0000313" key="3">
    <source>
        <dbReference type="Proteomes" id="UP000595140"/>
    </source>
</evidence>
<evidence type="ECO:0000256" key="1">
    <source>
        <dbReference type="SAM" id="MobiDB-lite"/>
    </source>
</evidence>
<accession>A0A484MZ09</accession>
<sequence>MRNQSAVAVGGAEQVNGRFVRLRDRASRDGDREERRLGSDEFLPLRTSRAADPDRRTRKTVARNDVSRSSRRIVNGTDRETRTDCTVVPCADPRISKTSERAGLQVPEIRRWCCIGLQKCNPGVAAHGGRRRRNSEMKIRLRLGMEIETMGGMSREDGFIIRMRKIVGGALAG</sequence>
<feature type="compositionally biased region" description="Basic and acidic residues" evidence="1">
    <location>
        <begin position="25"/>
        <end position="39"/>
    </location>
</feature>
<organism evidence="2 3">
    <name type="scientific">Cuscuta campestris</name>
    <dbReference type="NCBI Taxonomy" id="132261"/>
    <lineage>
        <taxon>Eukaryota</taxon>
        <taxon>Viridiplantae</taxon>
        <taxon>Streptophyta</taxon>
        <taxon>Embryophyta</taxon>
        <taxon>Tracheophyta</taxon>
        <taxon>Spermatophyta</taxon>
        <taxon>Magnoliopsida</taxon>
        <taxon>eudicotyledons</taxon>
        <taxon>Gunneridae</taxon>
        <taxon>Pentapetalae</taxon>
        <taxon>asterids</taxon>
        <taxon>lamiids</taxon>
        <taxon>Solanales</taxon>
        <taxon>Convolvulaceae</taxon>
        <taxon>Cuscuteae</taxon>
        <taxon>Cuscuta</taxon>
        <taxon>Cuscuta subgen. Grammica</taxon>
        <taxon>Cuscuta sect. Cleistogrammica</taxon>
    </lineage>
</organism>
<feature type="region of interest" description="Disordered" evidence="1">
    <location>
        <begin position="25"/>
        <end position="68"/>
    </location>
</feature>
<evidence type="ECO:0000313" key="2">
    <source>
        <dbReference type="EMBL" id="VFQ93789.1"/>
    </source>
</evidence>
<dbReference type="EMBL" id="OOIL02005040">
    <property type="protein sequence ID" value="VFQ93789.1"/>
    <property type="molecule type" value="Genomic_DNA"/>
</dbReference>